<dbReference type="InterPro" id="IPR018973">
    <property type="entry name" value="MZB"/>
</dbReference>
<evidence type="ECO:0000259" key="1">
    <source>
        <dbReference type="Pfam" id="PF09369"/>
    </source>
</evidence>
<dbReference type="EMBL" id="RXHU01000083">
    <property type="protein sequence ID" value="RTE05408.1"/>
    <property type="molecule type" value="Genomic_DNA"/>
</dbReference>
<dbReference type="GO" id="GO:0043138">
    <property type="term" value="F:3'-5' DNA helicase activity"/>
    <property type="evidence" value="ECO:0007669"/>
    <property type="project" value="TreeGrafter"/>
</dbReference>
<dbReference type="Proteomes" id="UP000276128">
    <property type="component" value="Unassembled WGS sequence"/>
</dbReference>
<dbReference type="RefSeq" id="WP_126144059.1">
    <property type="nucleotide sequence ID" value="NZ_RXHU01000083.1"/>
</dbReference>
<reference evidence="2 3" key="1">
    <citation type="submission" date="2018-12" db="EMBL/GenBank/DDBJ databases">
        <title>Bacillus ochoae sp. nov., Paenibacillus whitsoniae sp. nov., Paenibacillus spiritus sp. nov. Isolated from the Mars Exploration Rover during spacecraft assembly.</title>
        <authorList>
            <person name="Seuylemezian A."/>
            <person name="Vaishampayan P."/>
        </authorList>
    </citation>
    <scope>NUCLEOTIDE SEQUENCE [LARGE SCALE GENOMIC DNA]</scope>
    <source>
        <strain evidence="2 3">MER 54</strain>
    </source>
</reference>
<feature type="domain" description="MrfA-like Zn-binding" evidence="1">
    <location>
        <begin position="73"/>
        <end position="151"/>
    </location>
</feature>
<evidence type="ECO:0000313" key="3">
    <source>
        <dbReference type="Proteomes" id="UP000276128"/>
    </source>
</evidence>
<proteinExistence type="predicted"/>
<accession>A0A430J760</accession>
<dbReference type="GO" id="GO:0006289">
    <property type="term" value="P:nucleotide-excision repair"/>
    <property type="evidence" value="ECO:0007669"/>
    <property type="project" value="TreeGrafter"/>
</dbReference>
<protein>
    <submittedName>
        <fullName evidence="2">DUF1998 domain-containing protein</fullName>
    </submittedName>
</protein>
<dbReference type="Pfam" id="PF09369">
    <property type="entry name" value="MZB"/>
    <property type="match status" value="1"/>
</dbReference>
<comment type="caution">
    <text evidence="2">The sequence shown here is derived from an EMBL/GenBank/DDBJ whole genome shotgun (WGS) entry which is preliminary data.</text>
</comment>
<dbReference type="AlphaFoldDB" id="A0A430J760"/>
<dbReference type="OrthoDB" id="143059at2"/>
<name>A0A430J760_9BACL</name>
<sequence>TGGLLRQLGEVTVNAQPTIFKKIRLRTHENIGSGPIRLPEEELHTSSYWFTFDEAMTEGKSANDVQHALLGIANVLAHLAPLYLMCDPMDIRVVPQVRAVHNKLPTVFFYDRYPGGVGLSDRLYEVHGKLMDQARSLITSCGCLSGCPACVGPIEEVGLLGKQLALELLSQLEGAAR</sequence>
<feature type="non-terminal residue" evidence="2">
    <location>
        <position position="1"/>
    </location>
</feature>
<dbReference type="PANTHER" id="PTHR47957:SF3">
    <property type="entry name" value="ATP-DEPENDENT HELICASE HRQ1"/>
    <property type="match status" value="1"/>
</dbReference>
<gene>
    <name evidence="2" type="ORF">EJQ19_25480</name>
</gene>
<organism evidence="2 3">
    <name type="scientific">Paenibacillus whitsoniae</name>
    <dbReference type="NCBI Taxonomy" id="2496558"/>
    <lineage>
        <taxon>Bacteria</taxon>
        <taxon>Bacillati</taxon>
        <taxon>Bacillota</taxon>
        <taxon>Bacilli</taxon>
        <taxon>Bacillales</taxon>
        <taxon>Paenibacillaceae</taxon>
        <taxon>Paenibacillus</taxon>
    </lineage>
</organism>
<keyword evidence="3" id="KW-1185">Reference proteome</keyword>
<evidence type="ECO:0000313" key="2">
    <source>
        <dbReference type="EMBL" id="RTE05408.1"/>
    </source>
</evidence>
<dbReference type="GO" id="GO:0036297">
    <property type="term" value="P:interstrand cross-link repair"/>
    <property type="evidence" value="ECO:0007669"/>
    <property type="project" value="TreeGrafter"/>
</dbReference>
<dbReference type="PANTHER" id="PTHR47957">
    <property type="entry name" value="ATP-DEPENDENT HELICASE HRQ1"/>
    <property type="match status" value="1"/>
</dbReference>